<dbReference type="AlphaFoldDB" id="A0A382PG81"/>
<evidence type="ECO:0000313" key="2">
    <source>
        <dbReference type="EMBL" id="SVC70931.1"/>
    </source>
</evidence>
<evidence type="ECO:0000256" key="1">
    <source>
        <dbReference type="SAM" id="MobiDB-lite"/>
    </source>
</evidence>
<sequence>MLRCLPGVLVLLLFLPAPLGSVEDSARSAELQALVKEFEAELLKVRLRPALPPLPDAGPARPGKRPGRKPPPRRKGKPLVGRRLTQVVSAVKPVLHKLARLEEEAAFNYLALQWKDGPVALKPTLTGALVMSENPKA</sequence>
<accession>A0A382PG81</accession>
<organism evidence="2">
    <name type="scientific">marine metagenome</name>
    <dbReference type="NCBI Taxonomy" id="408172"/>
    <lineage>
        <taxon>unclassified sequences</taxon>
        <taxon>metagenomes</taxon>
        <taxon>ecological metagenomes</taxon>
    </lineage>
</organism>
<gene>
    <name evidence="2" type="ORF">METZ01_LOCUS323785</name>
</gene>
<dbReference type="EMBL" id="UINC01106338">
    <property type="protein sequence ID" value="SVC70931.1"/>
    <property type="molecule type" value="Genomic_DNA"/>
</dbReference>
<feature type="non-terminal residue" evidence="2">
    <location>
        <position position="137"/>
    </location>
</feature>
<feature type="region of interest" description="Disordered" evidence="1">
    <location>
        <begin position="50"/>
        <end position="80"/>
    </location>
</feature>
<reference evidence="2" key="1">
    <citation type="submission" date="2018-05" db="EMBL/GenBank/DDBJ databases">
        <authorList>
            <person name="Lanie J.A."/>
            <person name="Ng W.-L."/>
            <person name="Kazmierczak K.M."/>
            <person name="Andrzejewski T.M."/>
            <person name="Davidsen T.M."/>
            <person name="Wayne K.J."/>
            <person name="Tettelin H."/>
            <person name="Glass J.I."/>
            <person name="Rusch D."/>
            <person name="Podicherti R."/>
            <person name="Tsui H.-C.T."/>
            <person name="Winkler M.E."/>
        </authorList>
    </citation>
    <scope>NUCLEOTIDE SEQUENCE</scope>
</reference>
<name>A0A382PG81_9ZZZZ</name>
<feature type="compositionally biased region" description="Basic residues" evidence="1">
    <location>
        <begin position="62"/>
        <end position="77"/>
    </location>
</feature>
<protein>
    <submittedName>
        <fullName evidence="2">Uncharacterized protein</fullName>
    </submittedName>
</protein>
<proteinExistence type="predicted"/>